<dbReference type="AlphaFoldDB" id="A0AA39MRB4"/>
<evidence type="ECO:0000256" key="1">
    <source>
        <dbReference type="SAM" id="MobiDB-lite"/>
    </source>
</evidence>
<gene>
    <name evidence="3" type="ORF">EV420DRAFT_1277534</name>
</gene>
<dbReference type="GeneID" id="85351585"/>
<dbReference type="Proteomes" id="UP001175211">
    <property type="component" value="Unassembled WGS sequence"/>
</dbReference>
<name>A0AA39MRB4_ARMTA</name>
<comment type="caution">
    <text evidence="3">The sequence shown here is derived from an EMBL/GenBank/DDBJ whole genome shotgun (WGS) entry which is preliminary data.</text>
</comment>
<proteinExistence type="predicted"/>
<protein>
    <recommendedName>
        <fullName evidence="2">C2H2-type domain-containing protein</fullName>
    </recommendedName>
</protein>
<feature type="domain" description="C2H2-type" evidence="2">
    <location>
        <begin position="13"/>
        <end position="36"/>
    </location>
</feature>
<dbReference type="EMBL" id="JAUEPS010000055">
    <property type="protein sequence ID" value="KAK0444196.1"/>
    <property type="molecule type" value="Genomic_DNA"/>
</dbReference>
<dbReference type="InterPro" id="IPR041078">
    <property type="entry name" value="Plavaka"/>
</dbReference>
<evidence type="ECO:0000313" key="3">
    <source>
        <dbReference type="EMBL" id="KAK0444196.1"/>
    </source>
</evidence>
<feature type="compositionally biased region" description="Basic and acidic residues" evidence="1">
    <location>
        <begin position="73"/>
        <end position="86"/>
    </location>
</feature>
<feature type="region of interest" description="Disordered" evidence="1">
    <location>
        <begin position="36"/>
        <end position="125"/>
    </location>
</feature>
<organism evidence="3 4">
    <name type="scientific">Armillaria tabescens</name>
    <name type="common">Ringless honey mushroom</name>
    <name type="synonym">Agaricus tabescens</name>
    <dbReference type="NCBI Taxonomy" id="1929756"/>
    <lineage>
        <taxon>Eukaryota</taxon>
        <taxon>Fungi</taxon>
        <taxon>Dikarya</taxon>
        <taxon>Basidiomycota</taxon>
        <taxon>Agaricomycotina</taxon>
        <taxon>Agaricomycetes</taxon>
        <taxon>Agaricomycetidae</taxon>
        <taxon>Agaricales</taxon>
        <taxon>Marasmiineae</taxon>
        <taxon>Physalacriaceae</taxon>
        <taxon>Desarmillaria</taxon>
    </lineage>
</organism>
<evidence type="ECO:0000313" key="4">
    <source>
        <dbReference type="Proteomes" id="UP001175211"/>
    </source>
</evidence>
<dbReference type="Pfam" id="PF18759">
    <property type="entry name" value="Plavaka"/>
    <property type="match status" value="1"/>
</dbReference>
<dbReference type="RefSeq" id="XP_060324981.1">
    <property type="nucleotide sequence ID" value="XM_060468037.1"/>
</dbReference>
<keyword evidence="4" id="KW-1185">Reference proteome</keyword>
<evidence type="ECO:0000259" key="2">
    <source>
        <dbReference type="PROSITE" id="PS00028"/>
    </source>
</evidence>
<dbReference type="InterPro" id="IPR013087">
    <property type="entry name" value="Znf_C2H2_type"/>
</dbReference>
<sequence length="943" mass="107926">MSTSRRLTQRLVCVVQGCNQTFRTQYGRTQHINAKHTGIDMQPSSCRPELVSCNSERDAEQTSSPSFMDIDDEPSHAGDNEVHDPPTPRSTKHFHPHLTGLPCDSQGNFLPTGTPPSSPVQPENVAEPFMDPLQFRIADFLFRKVEMSQGNINELMELWTLTMLKHGDFGPFENHDEMYKLIDAIQQGNAPWKCFVTQVDANLPPTAPSWQRDQYQIWYRDPDTVISNILANPDFSNEFDTAPYVEVSSDGKRRWCDFMSGNFTWRHASRIHQEDPTTAGAMYVGIILGSDKTTVSVATGNVEYYPLYISIGNIHNSARRGHRNAVVPIGFLAIPKSDRKYDDDPMFRTFKKQLYHQSVAAILQSLKPAMMEPVIRRCPDGHFRRVIYDLASFIADYPEQVLLSGIVSGWCAKCTALSSDLDGEGGRRTQELTQLLLDEFCDESDTLWYTYGIDKTTKPFTFHFPRADIHEILTSDLLHQVIKGSFKDHLVEWVGEYLLQSEGKDRAREIMDDIDRRIAATPAFPGLRRFPQGRRFKQWTGDDSKALMKVYLPAVADYLPEEMMQCLASFLDFCYLVRRTDFNEDTILEVESAVARFHYYRQVFITTGVRDTISLPRQHSLVHYRQHIIDFGAPNGLCSSITESCHITAVKKPWRRSNHYNALSQMLLTNQRLDKLAALRSELANYGLVTPNHPPPPDPFDLESEDVGAVDEPILAEVKLAVTKERAYPHRLERLAQHIHCPDLPELVRRFLYDHLRHENDPPSEDIHLDDCPEIMSNIYVYHSAVASFYAPSDISGVRGMRRERIRSTPSWHKRPRRDCAFVVEDEEKPGFSGMSVVRILLFFSFVHEGVIYPCALVRWFKKHGQHADKKTGLWIVKPEVAQGRPVISVIHLDSLFRGAHIIPVYGTHSVPHRFDYAYSLDCFKAFYVNKYADHHTNEIIFS</sequence>
<accession>A0AA39MRB4</accession>
<reference evidence="3" key="1">
    <citation type="submission" date="2023-06" db="EMBL/GenBank/DDBJ databases">
        <authorList>
            <consortium name="Lawrence Berkeley National Laboratory"/>
            <person name="Ahrendt S."/>
            <person name="Sahu N."/>
            <person name="Indic B."/>
            <person name="Wong-Bajracharya J."/>
            <person name="Merenyi Z."/>
            <person name="Ke H.-M."/>
            <person name="Monk M."/>
            <person name="Kocsube S."/>
            <person name="Drula E."/>
            <person name="Lipzen A."/>
            <person name="Balint B."/>
            <person name="Henrissat B."/>
            <person name="Andreopoulos B."/>
            <person name="Martin F.M."/>
            <person name="Harder C.B."/>
            <person name="Rigling D."/>
            <person name="Ford K.L."/>
            <person name="Foster G.D."/>
            <person name="Pangilinan J."/>
            <person name="Papanicolaou A."/>
            <person name="Barry K."/>
            <person name="LaButti K."/>
            <person name="Viragh M."/>
            <person name="Koriabine M."/>
            <person name="Yan M."/>
            <person name="Riley R."/>
            <person name="Champramary S."/>
            <person name="Plett K.L."/>
            <person name="Tsai I.J."/>
            <person name="Slot J."/>
            <person name="Sipos G."/>
            <person name="Plett J."/>
            <person name="Nagy L.G."/>
            <person name="Grigoriev I.V."/>
        </authorList>
    </citation>
    <scope>NUCLEOTIDE SEQUENCE</scope>
    <source>
        <strain evidence="3">CCBAS 213</strain>
    </source>
</reference>
<dbReference type="PROSITE" id="PS00028">
    <property type="entry name" value="ZINC_FINGER_C2H2_1"/>
    <property type="match status" value="1"/>
</dbReference>